<dbReference type="PANTHER" id="PTHR28608:SF1">
    <property type="entry name" value="INTEGRATOR COMPLEX SUBUNIT 2"/>
    <property type="match status" value="1"/>
</dbReference>
<proteinExistence type="predicted"/>
<dbReference type="OMA" id="WTMTIND"/>
<name>A0A1X0RM37_RHIZD</name>
<dbReference type="InterPro" id="IPR029321">
    <property type="entry name" value="INTS2"/>
</dbReference>
<dbReference type="Pfam" id="PF14750">
    <property type="entry name" value="INTS2"/>
    <property type="match status" value="2"/>
</dbReference>
<evidence type="ECO:0000313" key="1">
    <source>
        <dbReference type="EMBL" id="ORE13034.1"/>
    </source>
</evidence>
<evidence type="ECO:0000313" key="2">
    <source>
        <dbReference type="Proteomes" id="UP000242381"/>
    </source>
</evidence>
<dbReference type="PANTHER" id="PTHR28608">
    <property type="entry name" value="INTEGRATOR COMPLEX SUBUNIT 2"/>
    <property type="match status" value="1"/>
</dbReference>
<sequence length="350" mass="40079">KQLEPEELVSILAQHESKQTDVIDALSRLEYAPISLVEEYAKCMISTLLPPCLDETLDTRVANCFVSAWESFNHIIPHSLWTMTINDLIQDIRTAFKCDERVFRSQYLLPIWLHRNDFNSRNVLALTNAQDTVMLQLLLELCLERPQDKEHPGKILICNFIHSIFIDGDRDMLLAKILHFQTYPIELIPIMVDLIPSLYIVLGFIPELIRQPQIEKQVFGILLACHLCEKYPLENYLMTAEKHVLPRLLKIAFPVTKEGQPSTVCVPSEFLIKAIPGFVHLARAFPHFGPQILEAFDSIAKGLPQPKEFIGQESSNKIILVLQLHKVLKDSRDLVQAEVDKMDKVNKITL</sequence>
<dbReference type="Proteomes" id="UP000242381">
    <property type="component" value="Unassembled WGS sequence"/>
</dbReference>
<evidence type="ECO:0008006" key="3">
    <source>
        <dbReference type="Google" id="ProtNLM"/>
    </source>
</evidence>
<dbReference type="GO" id="GO:0032039">
    <property type="term" value="C:integrator complex"/>
    <property type="evidence" value="ECO:0007669"/>
    <property type="project" value="InterPro"/>
</dbReference>
<dbReference type="VEuPathDB" id="FungiDB:BCV72DRAFT_212449"/>
<protein>
    <recommendedName>
        <fullName evidence="3">Integrator complex subunit 2</fullName>
    </recommendedName>
</protein>
<dbReference type="EMBL" id="KV921574">
    <property type="protein sequence ID" value="ORE13034.1"/>
    <property type="molecule type" value="Genomic_DNA"/>
</dbReference>
<reference evidence="1 2" key="1">
    <citation type="journal article" date="2016" name="Proc. Natl. Acad. Sci. U.S.A.">
        <title>Lipid metabolic changes in an early divergent fungus govern the establishment of a mutualistic symbiosis with endobacteria.</title>
        <authorList>
            <person name="Lastovetsky O.A."/>
            <person name="Gaspar M.L."/>
            <person name="Mondo S.J."/>
            <person name="LaButti K.M."/>
            <person name="Sandor L."/>
            <person name="Grigoriev I.V."/>
            <person name="Henry S.A."/>
            <person name="Pawlowska T.E."/>
        </authorList>
    </citation>
    <scope>NUCLEOTIDE SEQUENCE [LARGE SCALE GENOMIC DNA]</scope>
    <source>
        <strain evidence="1 2">ATCC 11559</strain>
    </source>
</reference>
<dbReference type="AlphaFoldDB" id="A0A1X0RM37"/>
<accession>A0A1X0RM37</accession>
<gene>
    <name evidence="1" type="ORF">BCV71DRAFT_189963</name>
</gene>
<dbReference type="GO" id="GO:0034472">
    <property type="term" value="P:snRNA 3'-end processing"/>
    <property type="evidence" value="ECO:0007669"/>
    <property type="project" value="TreeGrafter"/>
</dbReference>
<organism evidence="1 2">
    <name type="scientific">Rhizopus microsporus</name>
    <dbReference type="NCBI Taxonomy" id="58291"/>
    <lineage>
        <taxon>Eukaryota</taxon>
        <taxon>Fungi</taxon>
        <taxon>Fungi incertae sedis</taxon>
        <taxon>Mucoromycota</taxon>
        <taxon>Mucoromycotina</taxon>
        <taxon>Mucoromycetes</taxon>
        <taxon>Mucorales</taxon>
        <taxon>Mucorineae</taxon>
        <taxon>Rhizopodaceae</taxon>
        <taxon>Rhizopus</taxon>
    </lineage>
</organism>
<feature type="non-terminal residue" evidence="1">
    <location>
        <position position="1"/>
    </location>
</feature>